<accession>A0A1F6UW57</accession>
<feature type="signal peptide" evidence="1">
    <location>
        <begin position="1"/>
        <end position="20"/>
    </location>
</feature>
<reference evidence="2 3" key="1">
    <citation type="journal article" date="2016" name="Nat. Commun.">
        <title>Thousands of microbial genomes shed light on interconnected biogeochemical processes in an aquifer system.</title>
        <authorList>
            <person name="Anantharaman K."/>
            <person name="Brown C.T."/>
            <person name="Hug L.A."/>
            <person name="Sharon I."/>
            <person name="Castelle C.J."/>
            <person name="Probst A.J."/>
            <person name="Thomas B.C."/>
            <person name="Singh A."/>
            <person name="Wilkins M.J."/>
            <person name="Karaoz U."/>
            <person name="Brodie E.L."/>
            <person name="Williams K.H."/>
            <person name="Hubbard S.S."/>
            <person name="Banfield J.F."/>
        </authorList>
    </citation>
    <scope>NUCLEOTIDE SEQUENCE [LARGE SCALE GENOMIC DNA]</scope>
</reference>
<protein>
    <submittedName>
        <fullName evidence="2">Uncharacterized protein</fullName>
    </submittedName>
</protein>
<proteinExistence type="predicted"/>
<evidence type="ECO:0000313" key="2">
    <source>
        <dbReference type="EMBL" id="OGI61621.1"/>
    </source>
</evidence>
<evidence type="ECO:0000313" key="3">
    <source>
        <dbReference type="Proteomes" id="UP000182253"/>
    </source>
</evidence>
<dbReference type="AlphaFoldDB" id="A0A1F6UW57"/>
<sequence length="149" mass="16840">MKKFILAFALVGVLSVAVNSMFRVDVPKIGTGKPFTTEDGRIVLTGFHTDKDTVLVWFEITEGAFGGRNEIYRTIPLLVYGVNPRILSQIGRPAEAKYSFRIAYFNPKSVGKEDVLFKKEPYTAESIFKNRFINYSEEESFTVVDANKN</sequence>
<dbReference type="EMBL" id="MFTL01000012">
    <property type="protein sequence ID" value="OGI61621.1"/>
    <property type="molecule type" value="Genomic_DNA"/>
</dbReference>
<name>A0A1F6UW57_9BACT</name>
<dbReference type="Proteomes" id="UP000182253">
    <property type="component" value="Unassembled WGS sequence"/>
</dbReference>
<keyword evidence="1" id="KW-0732">Signal</keyword>
<feature type="chain" id="PRO_5009225715" evidence="1">
    <location>
        <begin position="21"/>
        <end position="149"/>
    </location>
</feature>
<comment type="caution">
    <text evidence="2">The sequence shown here is derived from an EMBL/GenBank/DDBJ whole genome shotgun (WGS) entry which is preliminary data.</text>
</comment>
<gene>
    <name evidence="2" type="ORF">A2645_00725</name>
</gene>
<organism evidence="2 3">
    <name type="scientific">Candidatus Nomurabacteria bacterium RIFCSPHIGHO2_01_FULL_39_9</name>
    <dbReference type="NCBI Taxonomy" id="1801735"/>
    <lineage>
        <taxon>Bacteria</taxon>
        <taxon>Candidatus Nomuraibacteriota</taxon>
    </lineage>
</organism>
<evidence type="ECO:0000256" key="1">
    <source>
        <dbReference type="SAM" id="SignalP"/>
    </source>
</evidence>